<dbReference type="GO" id="GO:0044218">
    <property type="term" value="C:other organism cell membrane"/>
    <property type="evidence" value="ECO:0007669"/>
    <property type="project" value="UniProtKB-KW"/>
</dbReference>
<evidence type="ECO:0000259" key="10">
    <source>
        <dbReference type="SMART" id="SM01086"/>
    </source>
</evidence>
<evidence type="ECO:0000256" key="2">
    <source>
        <dbReference type="ARBA" id="ARBA00022483"/>
    </source>
</evidence>
<evidence type="ECO:0000313" key="11">
    <source>
        <dbReference type="EnsemblMetazoa" id="tetur37g00080.1"/>
    </source>
</evidence>
<dbReference type="InterPro" id="IPR003959">
    <property type="entry name" value="ATPase_AAA_core"/>
</dbReference>
<dbReference type="EMBL" id="CAEY01001062">
    <property type="status" value="NOT_ANNOTATED_CDS"/>
    <property type="molecule type" value="Genomic_DNA"/>
</dbReference>
<keyword evidence="12" id="KW-1185">Reference proteome</keyword>
<dbReference type="Pfam" id="PF10431">
    <property type="entry name" value="ClpB_D2-small"/>
    <property type="match status" value="1"/>
</dbReference>
<dbReference type="InterPro" id="IPR001270">
    <property type="entry name" value="ClpA/B"/>
</dbReference>
<dbReference type="PANTHER" id="PTHR11638:SF93">
    <property type="entry name" value="MITOCHONDRIAL DISAGGREGASE"/>
    <property type="match status" value="1"/>
</dbReference>
<dbReference type="SMART" id="SM01086">
    <property type="entry name" value="ClpB_D2-small"/>
    <property type="match status" value="1"/>
</dbReference>
<evidence type="ECO:0000259" key="9">
    <source>
        <dbReference type="SMART" id="SM00382"/>
    </source>
</evidence>
<keyword evidence="2" id="KW-0268">Exocytosis</keyword>
<dbReference type="Pfam" id="PF07724">
    <property type="entry name" value="AAA_2"/>
    <property type="match status" value="1"/>
</dbReference>
<dbReference type="PRINTS" id="PR00300">
    <property type="entry name" value="CLPPROTEASEA"/>
</dbReference>
<dbReference type="InterPro" id="IPR003593">
    <property type="entry name" value="AAA+_ATPase"/>
</dbReference>
<dbReference type="Pfam" id="PF12796">
    <property type="entry name" value="Ank_2"/>
    <property type="match status" value="1"/>
</dbReference>
<dbReference type="SUPFAM" id="SSF48403">
    <property type="entry name" value="Ankyrin repeat"/>
    <property type="match status" value="1"/>
</dbReference>
<reference evidence="12" key="1">
    <citation type="submission" date="2011-08" db="EMBL/GenBank/DDBJ databases">
        <authorList>
            <person name="Rombauts S."/>
        </authorList>
    </citation>
    <scope>NUCLEOTIDE SEQUENCE</scope>
    <source>
        <strain evidence="12">London</strain>
    </source>
</reference>
<sequence length="606" mass="69417">MLINTVFNKLLTQNLLRSNSGHIRYLTRQFSRQSNYRFKSQRNFIGALAPRYWYLSALLPVSYLFKDNISNLFTVHALRFDKGSIQVDRFFDACQTGDLATIKSIVNETYNFDINVRHTLGWTALHVAAANGNSKVVKYLIELGANVNIEDYYTIRSANDIGKVQIRRNEFNMLLKPGKNYEGCTPLHYAVLIDDLETVMVLTENGADPFYVNKLGHKPIDYVDPDNHLMVEHLTKYASKYEELVKKRQMEERRKFPLEKRLKQFIVGQEAAIAIVASTIRRKENGWFDEDHPLVFLFLGSSGIGKTELAKQVAKYIHQNNPKGFIRLDMSEFQSKAEVSRFIGSPPGYVGYQEGGQLTKALQECPNAVVLFDEVEKAHPDVLTIMLQLFDEGRLTDGQGTTIECKDAIFIMTSNLASDEIAEYGLQLRKEARALTMKRLNVDLKDELSNSSSDITVSEHFKEKVVRPILKWHFKRDEFLGRINEMVYFLPFSETELNELVTKELEGWSKRAQERHQIKLSWDREVIQILTAGYNIHYGARSIKHEIERQVVNQLAEAYESGIISNGFGVHLSVVEDKPKDDSEKPKAHLKMNIIKPGSFKTSSNN</sequence>
<dbReference type="Gene3D" id="1.10.8.60">
    <property type="match status" value="1"/>
</dbReference>
<dbReference type="Gene3D" id="1.25.40.20">
    <property type="entry name" value="Ankyrin repeat-containing domain"/>
    <property type="match status" value="1"/>
</dbReference>
<feature type="domain" description="AAA+ ATPase" evidence="9">
    <location>
        <begin position="292"/>
        <end position="446"/>
    </location>
</feature>
<dbReference type="PROSITE" id="PS50088">
    <property type="entry name" value="ANK_REPEAT"/>
    <property type="match status" value="2"/>
</dbReference>
<feature type="repeat" description="ANK" evidence="8">
    <location>
        <begin position="182"/>
        <end position="214"/>
    </location>
</feature>
<dbReference type="SMART" id="SM00382">
    <property type="entry name" value="AAA"/>
    <property type="match status" value="1"/>
</dbReference>
<dbReference type="GO" id="GO:0005524">
    <property type="term" value="F:ATP binding"/>
    <property type="evidence" value="ECO:0007669"/>
    <property type="project" value="UniProtKB-KW"/>
</dbReference>
<proteinExistence type="predicted"/>
<dbReference type="AlphaFoldDB" id="T1L3X9"/>
<dbReference type="HOGENOM" id="CLU_005070_9_3_1"/>
<protein>
    <submittedName>
        <fullName evidence="11">Uncharacterized protein</fullName>
    </submittedName>
</protein>
<feature type="repeat" description="ANK" evidence="8">
    <location>
        <begin position="120"/>
        <end position="152"/>
    </location>
</feature>
<keyword evidence="6" id="KW-0638">Presynaptic neurotoxin</keyword>
<evidence type="ECO:0000256" key="8">
    <source>
        <dbReference type="PROSITE-ProRule" id="PRU00023"/>
    </source>
</evidence>
<evidence type="ECO:0000256" key="4">
    <source>
        <dbReference type="ARBA" id="ARBA00022741"/>
    </source>
</evidence>
<keyword evidence="4" id="KW-0547">Nucleotide-binding</keyword>
<dbReference type="PANTHER" id="PTHR11638">
    <property type="entry name" value="ATP-DEPENDENT CLP PROTEASE"/>
    <property type="match status" value="1"/>
</dbReference>
<evidence type="ECO:0000313" key="12">
    <source>
        <dbReference type="Proteomes" id="UP000015104"/>
    </source>
</evidence>
<dbReference type="InterPro" id="IPR036770">
    <property type="entry name" value="Ankyrin_rpt-contain_sf"/>
</dbReference>
<dbReference type="InterPro" id="IPR019489">
    <property type="entry name" value="Clp_ATPase_C"/>
</dbReference>
<dbReference type="STRING" id="32264.T1L3X9"/>
<dbReference type="GO" id="GO:0016887">
    <property type="term" value="F:ATP hydrolysis activity"/>
    <property type="evidence" value="ECO:0007669"/>
    <property type="project" value="InterPro"/>
</dbReference>
<dbReference type="GO" id="GO:0044231">
    <property type="term" value="C:host cell presynaptic membrane"/>
    <property type="evidence" value="ECO:0007669"/>
    <property type="project" value="UniProtKB-KW"/>
</dbReference>
<dbReference type="eggNOG" id="KOG1051">
    <property type="taxonomic scope" value="Eukaryota"/>
</dbReference>
<gene>
    <name evidence="11" type="primary">107370070</name>
</gene>
<organism evidence="11 12">
    <name type="scientific">Tetranychus urticae</name>
    <name type="common">Two-spotted spider mite</name>
    <dbReference type="NCBI Taxonomy" id="32264"/>
    <lineage>
        <taxon>Eukaryota</taxon>
        <taxon>Metazoa</taxon>
        <taxon>Ecdysozoa</taxon>
        <taxon>Arthropoda</taxon>
        <taxon>Chelicerata</taxon>
        <taxon>Arachnida</taxon>
        <taxon>Acari</taxon>
        <taxon>Acariformes</taxon>
        <taxon>Trombidiformes</taxon>
        <taxon>Prostigmata</taxon>
        <taxon>Eleutherengona</taxon>
        <taxon>Raphignathae</taxon>
        <taxon>Tetranychoidea</taxon>
        <taxon>Tetranychidae</taxon>
        <taxon>Tetranychus</taxon>
    </lineage>
</organism>
<dbReference type="PROSITE" id="PS50297">
    <property type="entry name" value="ANK_REP_REGION"/>
    <property type="match status" value="2"/>
</dbReference>
<evidence type="ECO:0000256" key="5">
    <source>
        <dbReference type="ARBA" id="ARBA00022840"/>
    </source>
</evidence>
<dbReference type="SUPFAM" id="SSF52540">
    <property type="entry name" value="P-loop containing nucleoside triphosphate hydrolases"/>
    <property type="match status" value="1"/>
</dbReference>
<keyword evidence="6" id="KW-0528">Neurotoxin</keyword>
<dbReference type="EnsemblMetazoa" id="tetur37g00080.1">
    <property type="protein sequence ID" value="tetur37g00080.1"/>
    <property type="gene ID" value="tetur37g00080"/>
</dbReference>
<name>T1L3X9_TETUR</name>
<accession>T1L3X9</accession>
<dbReference type="InterPro" id="IPR002110">
    <property type="entry name" value="Ankyrin_rpt"/>
</dbReference>
<comment type="subcellular location">
    <subcellularLocation>
        <location evidence="1">Target cell membrane</location>
    </subcellularLocation>
</comment>
<keyword evidence="3" id="KW-1052">Target cell membrane</keyword>
<dbReference type="InterPro" id="IPR050130">
    <property type="entry name" value="ClpA_ClpB"/>
</dbReference>
<feature type="domain" description="Clp ATPase C-terminal" evidence="10">
    <location>
        <begin position="492"/>
        <end position="581"/>
    </location>
</feature>
<dbReference type="OrthoDB" id="47330at2759"/>
<dbReference type="SMART" id="SM00248">
    <property type="entry name" value="ANK"/>
    <property type="match status" value="2"/>
</dbReference>
<dbReference type="Gene3D" id="3.40.50.300">
    <property type="entry name" value="P-loop containing nucleotide triphosphate hydrolases"/>
    <property type="match status" value="1"/>
</dbReference>
<reference evidence="11" key="2">
    <citation type="submission" date="2015-06" db="UniProtKB">
        <authorList>
            <consortium name="EnsemblMetazoa"/>
        </authorList>
    </citation>
    <scope>IDENTIFICATION</scope>
</reference>
<dbReference type="GO" id="GO:0005739">
    <property type="term" value="C:mitochondrion"/>
    <property type="evidence" value="ECO:0007669"/>
    <property type="project" value="TreeGrafter"/>
</dbReference>
<keyword evidence="7" id="KW-1053">Target membrane</keyword>
<dbReference type="CDD" id="cd19499">
    <property type="entry name" value="RecA-like_ClpB_Hsp104-like"/>
    <property type="match status" value="1"/>
</dbReference>
<dbReference type="InterPro" id="IPR027417">
    <property type="entry name" value="P-loop_NTPase"/>
</dbReference>
<evidence type="ECO:0000256" key="1">
    <source>
        <dbReference type="ARBA" id="ARBA00004175"/>
    </source>
</evidence>
<dbReference type="OMA" id="GIHSLEX"/>
<keyword evidence="6" id="KW-0800">Toxin</keyword>
<evidence type="ECO:0000256" key="7">
    <source>
        <dbReference type="ARBA" id="ARBA00023298"/>
    </source>
</evidence>
<keyword evidence="7" id="KW-0472">Membrane</keyword>
<evidence type="ECO:0000256" key="3">
    <source>
        <dbReference type="ARBA" id="ARBA00022537"/>
    </source>
</evidence>
<keyword evidence="5" id="KW-0067">ATP-binding</keyword>
<dbReference type="Proteomes" id="UP000015104">
    <property type="component" value="Unassembled WGS sequence"/>
</dbReference>
<dbReference type="GO" id="GO:0006887">
    <property type="term" value="P:exocytosis"/>
    <property type="evidence" value="ECO:0007669"/>
    <property type="project" value="UniProtKB-KW"/>
</dbReference>
<keyword evidence="8" id="KW-0040">ANK repeat</keyword>
<dbReference type="GO" id="GO:0034605">
    <property type="term" value="P:cellular response to heat"/>
    <property type="evidence" value="ECO:0007669"/>
    <property type="project" value="TreeGrafter"/>
</dbReference>
<evidence type="ECO:0000256" key="6">
    <source>
        <dbReference type="ARBA" id="ARBA00023028"/>
    </source>
</evidence>